<dbReference type="PANTHER" id="PTHR26374:SF399">
    <property type="entry name" value="OS03G0698300 PROTEIN"/>
    <property type="match status" value="1"/>
</dbReference>
<accession>A0A1E5VHJ5</accession>
<dbReference type="STRING" id="888268.A0A1E5VHJ5"/>
<evidence type="ECO:0000256" key="4">
    <source>
        <dbReference type="ARBA" id="ARBA00022771"/>
    </source>
</evidence>
<keyword evidence="5" id="KW-0862">Zinc</keyword>
<feature type="domain" description="C2H2-type" evidence="11">
    <location>
        <begin position="203"/>
        <end position="230"/>
    </location>
</feature>
<dbReference type="PANTHER" id="PTHR26374">
    <property type="entry name" value="ZINC FINGER PROTEIN ZAT5"/>
    <property type="match status" value="1"/>
</dbReference>
<evidence type="ECO:0000256" key="2">
    <source>
        <dbReference type="ARBA" id="ARBA00022723"/>
    </source>
</evidence>
<dbReference type="GO" id="GO:0005634">
    <property type="term" value="C:nucleus"/>
    <property type="evidence" value="ECO:0007669"/>
    <property type="project" value="UniProtKB-SubCell"/>
</dbReference>
<evidence type="ECO:0000256" key="6">
    <source>
        <dbReference type="ARBA" id="ARBA00023015"/>
    </source>
</evidence>
<evidence type="ECO:0000313" key="13">
    <source>
        <dbReference type="Proteomes" id="UP000095767"/>
    </source>
</evidence>
<keyword evidence="6" id="KW-0805">Transcription regulation</keyword>
<dbReference type="OrthoDB" id="687494at2759"/>
<dbReference type="InterPro" id="IPR013087">
    <property type="entry name" value="Znf_C2H2_type"/>
</dbReference>
<dbReference type="PROSITE" id="PS00028">
    <property type="entry name" value="ZINC_FINGER_C2H2_1"/>
    <property type="match status" value="1"/>
</dbReference>
<name>A0A1E5VHJ5_9POAL</name>
<evidence type="ECO:0000256" key="8">
    <source>
        <dbReference type="ARBA" id="ARBA00023242"/>
    </source>
</evidence>
<protein>
    <recommendedName>
        <fullName evidence="11">C2H2-type domain-containing protein</fullName>
    </recommendedName>
</protein>
<evidence type="ECO:0000256" key="5">
    <source>
        <dbReference type="ARBA" id="ARBA00022833"/>
    </source>
</evidence>
<evidence type="ECO:0000256" key="1">
    <source>
        <dbReference type="ARBA" id="ARBA00004123"/>
    </source>
</evidence>
<keyword evidence="3" id="KW-0677">Repeat</keyword>
<feature type="region of interest" description="Disordered" evidence="10">
    <location>
        <begin position="333"/>
        <end position="360"/>
    </location>
</feature>
<feature type="domain" description="C2H2-type" evidence="11">
    <location>
        <begin position="382"/>
        <end position="409"/>
    </location>
</feature>
<sequence>MVVVEGDEYHSDSDSGDDNVDRFVFLKRQPVPAGHHEEDDRGASSASEDDDKAEDDRDDDGDETGDDEGESERGGGRRKRPLQEIVNDGPPPPKKARIELIAIAKPPSGSESETESDSAPLPCDVPAGESGGEGSHGMAHEHHRAPGRGGEAKNATKKKRTVCGKRRRSPGCEEDGDREPRRAVAAAAAAKTGALPAATSCRFVCNLCERCFGSHQALRGHVLGHRKKAKIAIAAAASLDVDDGCGIIGNCKEETVVAEVNEETANGVAQADKMAVVAARHGKANGGGGSCDEKIKTIDDVAEHCEDVDSDGHEDANGNAGFGHKGNGIAASSHGFANGNSSSNENTEIGAAIPSRKTNRKAVVGTCHEGANGNSNVIRMGYKCKVCGTEKPTGRALGGHMRKHRKRSPIGGGDGGEGRSASPATDADCQISLARLFHAENGLQRENTIGLL</sequence>
<evidence type="ECO:0000256" key="7">
    <source>
        <dbReference type="ARBA" id="ARBA00023163"/>
    </source>
</evidence>
<evidence type="ECO:0000256" key="3">
    <source>
        <dbReference type="ARBA" id="ARBA00022737"/>
    </source>
</evidence>
<feature type="region of interest" description="Disordered" evidence="10">
    <location>
        <begin position="1"/>
        <end position="179"/>
    </location>
</feature>
<feature type="compositionally biased region" description="Polar residues" evidence="10">
    <location>
        <begin position="338"/>
        <end position="347"/>
    </location>
</feature>
<evidence type="ECO:0000259" key="11">
    <source>
        <dbReference type="PROSITE" id="PS50157"/>
    </source>
</evidence>
<evidence type="ECO:0000256" key="10">
    <source>
        <dbReference type="SAM" id="MobiDB-lite"/>
    </source>
</evidence>
<feature type="compositionally biased region" description="Basic residues" evidence="10">
    <location>
        <begin position="155"/>
        <end position="169"/>
    </location>
</feature>
<dbReference type="Proteomes" id="UP000095767">
    <property type="component" value="Unassembled WGS sequence"/>
</dbReference>
<dbReference type="EMBL" id="LWDX02039337">
    <property type="protein sequence ID" value="OEL24600.1"/>
    <property type="molecule type" value="Genomic_DNA"/>
</dbReference>
<feature type="region of interest" description="Disordered" evidence="10">
    <location>
        <begin position="394"/>
        <end position="425"/>
    </location>
</feature>
<keyword evidence="7" id="KW-0804">Transcription</keyword>
<keyword evidence="13" id="KW-1185">Reference proteome</keyword>
<keyword evidence="2" id="KW-0479">Metal-binding</keyword>
<dbReference type="Pfam" id="PF13912">
    <property type="entry name" value="zf-C2H2_6"/>
    <property type="match status" value="2"/>
</dbReference>
<gene>
    <name evidence="12" type="ORF">BAE44_0014381</name>
</gene>
<comment type="subcellular location">
    <subcellularLocation>
        <location evidence="1">Nucleus</location>
    </subcellularLocation>
</comment>
<dbReference type="SMART" id="SM00355">
    <property type="entry name" value="ZnF_C2H2"/>
    <property type="match status" value="2"/>
</dbReference>
<comment type="caution">
    <text evidence="12">The sequence shown here is derived from an EMBL/GenBank/DDBJ whole genome shotgun (WGS) entry which is preliminary data.</text>
</comment>
<dbReference type="AlphaFoldDB" id="A0A1E5VHJ5"/>
<dbReference type="PROSITE" id="PS50157">
    <property type="entry name" value="ZINC_FINGER_C2H2_2"/>
    <property type="match status" value="2"/>
</dbReference>
<keyword evidence="4 9" id="KW-0863">Zinc-finger</keyword>
<feature type="compositionally biased region" description="Acidic residues" evidence="10">
    <location>
        <begin position="47"/>
        <end position="70"/>
    </location>
</feature>
<reference evidence="12 13" key="1">
    <citation type="submission" date="2016-09" db="EMBL/GenBank/DDBJ databases">
        <title>The draft genome of Dichanthelium oligosanthes: A C3 panicoid grass species.</title>
        <authorList>
            <person name="Studer A.J."/>
            <person name="Schnable J.C."/>
            <person name="Brutnell T.P."/>
        </authorList>
    </citation>
    <scope>NUCLEOTIDE SEQUENCE [LARGE SCALE GENOMIC DNA]</scope>
    <source>
        <strain evidence="13">cv. Kellogg 1175</strain>
        <tissue evidence="12">Leaf</tissue>
    </source>
</reference>
<proteinExistence type="predicted"/>
<dbReference type="GO" id="GO:0008270">
    <property type="term" value="F:zinc ion binding"/>
    <property type="evidence" value="ECO:0007669"/>
    <property type="project" value="UniProtKB-KW"/>
</dbReference>
<organism evidence="12 13">
    <name type="scientific">Dichanthelium oligosanthes</name>
    <dbReference type="NCBI Taxonomy" id="888268"/>
    <lineage>
        <taxon>Eukaryota</taxon>
        <taxon>Viridiplantae</taxon>
        <taxon>Streptophyta</taxon>
        <taxon>Embryophyta</taxon>
        <taxon>Tracheophyta</taxon>
        <taxon>Spermatophyta</taxon>
        <taxon>Magnoliopsida</taxon>
        <taxon>Liliopsida</taxon>
        <taxon>Poales</taxon>
        <taxon>Poaceae</taxon>
        <taxon>PACMAD clade</taxon>
        <taxon>Panicoideae</taxon>
        <taxon>Panicodae</taxon>
        <taxon>Paniceae</taxon>
        <taxon>Dichantheliinae</taxon>
        <taxon>Dichanthelium</taxon>
    </lineage>
</organism>
<keyword evidence="8" id="KW-0539">Nucleus</keyword>
<evidence type="ECO:0000313" key="12">
    <source>
        <dbReference type="EMBL" id="OEL24600.1"/>
    </source>
</evidence>
<evidence type="ECO:0000256" key="9">
    <source>
        <dbReference type="PROSITE-ProRule" id="PRU00042"/>
    </source>
</evidence>